<dbReference type="AlphaFoldDB" id="A0A2S1LXW5"/>
<reference evidence="2 3" key="1">
    <citation type="submission" date="2018-01" db="EMBL/GenBank/DDBJ databases">
        <title>Genome sequence of Borrelia tachyglossi.</title>
        <authorList>
            <person name="Gofton A.W."/>
        </authorList>
    </citation>
    <scope>NUCLEOTIDE SEQUENCE [LARGE SCALE GENOMIC DNA]</scope>
    <source>
        <strain evidence="2 3">Bc-F10-1268</strain>
    </source>
</reference>
<dbReference type="PANTHER" id="PTHR30105">
    <property type="entry name" value="UNCHARACTERIZED YIBQ-RELATED"/>
    <property type="match status" value="1"/>
</dbReference>
<accession>A0A2S1LXW5</accession>
<dbReference type="PANTHER" id="PTHR30105:SF2">
    <property type="entry name" value="DIVERGENT POLYSACCHARIDE DEACETYLASE SUPERFAMILY"/>
    <property type="match status" value="1"/>
</dbReference>
<dbReference type="CDD" id="cd10936">
    <property type="entry name" value="CE4_DAC2"/>
    <property type="match status" value="1"/>
</dbReference>
<evidence type="ECO:0000313" key="2">
    <source>
        <dbReference type="EMBL" id="AWG43120.1"/>
    </source>
</evidence>
<dbReference type="InterPro" id="IPR006837">
    <property type="entry name" value="Divergent_DAC"/>
</dbReference>
<keyword evidence="1" id="KW-0812">Transmembrane</keyword>
<dbReference type="EMBL" id="CP025785">
    <property type="protein sequence ID" value="AWG43120.1"/>
    <property type="molecule type" value="Genomic_DNA"/>
</dbReference>
<organism evidence="2 3">
    <name type="scientific">Candidatus Borreliella tachyglossi</name>
    <dbReference type="NCBI Taxonomy" id="1964448"/>
    <lineage>
        <taxon>Bacteria</taxon>
        <taxon>Pseudomonadati</taxon>
        <taxon>Spirochaetota</taxon>
        <taxon>Spirochaetia</taxon>
        <taxon>Spirochaetales</taxon>
        <taxon>Borreliaceae</taxon>
        <taxon>Borreliella</taxon>
    </lineage>
</organism>
<dbReference type="OrthoDB" id="9784811at2"/>
<dbReference type="SUPFAM" id="SSF88713">
    <property type="entry name" value="Glycoside hydrolase/deacetylase"/>
    <property type="match status" value="1"/>
</dbReference>
<name>A0A2S1LXW5_9SPIR</name>
<protein>
    <recommendedName>
        <fullName evidence="4">Divergent polysaccharide deacetylase family protein</fullName>
    </recommendedName>
</protein>
<dbReference type="GO" id="GO:0005975">
    <property type="term" value="P:carbohydrate metabolic process"/>
    <property type="evidence" value="ECO:0007669"/>
    <property type="project" value="InterPro"/>
</dbReference>
<dbReference type="Pfam" id="PF04748">
    <property type="entry name" value="Polysacc_deac_2"/>
    <property type="match status" value="1"/>
</dbReference>
<evidence type="ECO:0000256" key="1">
    <source>
        <dbReference type="SAM" id="Phobius"/>
    </source>
</evidence>
<keyword evidence="1" id="KW-0472">Membrane</keyword>
<sequence>MNIENISIFLVKNKIKITILVILITAFMALILLFSSLVYIRQNAKKLNVSFKEKLERIRKENLMKNKNPLNNNSLKPEFYLIIDDVGYDNFMLEEFMKIDLNINFAIIPFLPKSLQSYQKLISQDKIIMLHFPMQSKHKNSIEKFHININDNELAIRTKIGKAFKEYPNTKIMNNHMGSLITSNEDIMKIILIKLKEDNRYFFDSLTTKESMSGKAGKNLGIRVEQRDIFLDNENNEKAIIKELERAKQIARMKGVVKVIGHIWSKNTLKILKQESENLKQEFEFKNLLNLYEKEDNNESAWDRNLMR</sequence>
<dbReference type="RefSeq" id="WP_108729519.1">
    <property type="nucleotide sequence ID" value="NZ_CP025785.1"/>
</dbReference>
<keyword evidence="3" id="KW-1185">Reference proteome</keyword>
<feature type="transmembrane region" description="Helical" evidence="1">
    <location>
        <begin position="17"/>
        <end position="40"/>
    </location>
</feature>
<evidence type="ECO:0008006" key="4">
    <source>
        <dbReference type="Google" id="ProtNLM"/>
    </source>
</evidence>
<dbReference type="InterPro" id="IPR011330">
    <property type="entry name" value="Glyco_hydro/deAcase_b/a-brl"/>
</dbReference>
<gene>
    <name evidence="2" type="ORF">CR532_04045</name>
</gene>
<dbReference type="Gene3D" id="3.20.20.370">
    <property type="entry name" value="Glycoside hydrolase/deacetylase"/>
    <property type="match status" value="1"/>
</dbReference>
<evidence type="ECO:0000313" key="3">
    <source>
        <dbReference type="Proteomes" id="UP000244655"/>
    </source>
</evidence>
<proteinExistence type="predicted"/>
<keyword evidence="1" id="KW-1133">Transmembrane helix</keyword>
<dbReference type="Proteomes" id="UP000244655">
    <property type="component" value="Chromosome"/>
</dbReference>